<comment type="caution">
    <text evidence="5">The sequence shown here is derived from an EMBL/GenBank/DDBJ whole genome shotgun (WGS) entry which is preliminary data.</text>
</comment>
<proteinExistence type="inferred from homology"/>
<dbReference type="EMBL" id="QUAK01000045">
    <property type="protein sequence ID" value="RFU87075.1"/>
    <property type="molecule type" value="Genomic_DNA"/>
</dbReference>
<dbReference type="PROSITE" id="PS51782">
    <property type="entry name" value="LYSM"/>
    <property type="match status" value="1"/>
</dbReference>
<dbReference type="Pfam" id="PF01476">
    <property type="entry name" value="LysM"/>
    <property type="match status" value="1"/>
</dbReference>
<feature type="chain" id="PRO_5016687302" evidence="3">
    <location>
        <begin position="27"/>
        <end position="189"/>
    </location>
</feature>
<dbReference type="CDD" id="cd13925">
    <property type="entry name" value="RPF"/>
    <property type="match status" value="1"/>
</dbReference>
<dbReference type="Gene3D" id="3.10.350.10">
    <property type="entry name" value="LysM domain"/>
    <property type="match status" value="1"/>
</dbReference>
<dbReference type="Gene3D" id="1.10.530.10">
    <property type="match status" value="1"/>
</dbReference>
<dbReference type="SUPFAM" id="SSF53955">
    <property type="entry name" value="Lysozyme-like"/>
    <property type="match status" value="1"/>
</dbReference>
<dbReference type="PROSITE" id="PS51257">
    <property type="entry name" value="PROKAR_LIPOPROTEIN"/>
    <property type="match status" value="1"/>
</dbReference>
<comment type="similarity">
    <text evidence="1">Belongs to the transglycosylase family. Rpf subfamily.</text>
</comment>
<evidence type="ECO:0000313" key="5">
    <source>
        <dbReference type="EMBL" id="RFU87075.1"/>
    </source>
</evidence>
<dbReference type="OrthoDB" id="1404170at2"/>
<evidence type="ECO:0000256" key="1">
    <source>
        <dbReference type="ARBA" id="ARBA00010830"/>
    </source>
</evidence>
<sequence>MSNKRLWTVALLSGLFSCTSFGAAAAAPPPPPGPGHGAPGVAAPGAVRECKRDSVWDCIAECESSGRWHINTGNGYYGGLQFWQPTWEEHGGLEYAKRADLATRAQQIAVAERVLKSQGWKAWPVCSKRYGLEGREQVHVVKAGETLSAIARRYDVKGGWKAVYDANRKAVGSHPDRLAIGTRLVIPAG</sequence>
<dbReference type="InterPro" id="IPR010618">
    <property type="entry name" value="RPF"/>
</dbReference>
<dbReference type="AlphaFoldDB" id="A0A372M984"/>
<reference evidence="5 6" key="1">
    <citation type="submission" date="2018-08" db="EMBL/GenBank/DDBJ databases">
        <title>Isolation, diversity and antifungal activity of Actinobacteria from wheat.</title>
        <authorList>
            <person name="Han C."/>
        </authorList>
    </citation>
    <scope>NUCLEOTIDE SEQUENCE [LARGE SCALE GENOMIC DNA]</scope>
    <source>
        <strain evidence="5 6">NEAU-YY421</strain>
    </source>
</reference>
<keyword evidence="6" id="KW-1185">Reference proteome</keyword>
<evidence type="ECO:0000259" key="4">
    <source>
        <dbReference type="PROSITE" id="PS51782"/>
    </source>
</evidence>
<dbReference type="CDD" id="cd00118">
    <property type="entry name" value="LysM"/>
    <property type="match status" value="1"/>
</dbReference>
<dbReference type="SMART" id="SM00257">
    <property type="entry name" value="LysM"/>
    <property type="match status" value="1"/>
</dbReference>
<feature type="domain" description="LysM" evidence="4">
    <location>
        <begin position="137"/>
        <end position="186"/>
    </location>
</feature>
<dbReference type="InterPro" id="IPR036779">
    <property type="entry name" value="LysM_dom_sf"/>
</dbReference>
<keyword evidence="2" id="KW-0378">Hydrolase</keyword>
<accession>A0A372M984</accession>
<protein>
    <submittedName>
        <fullName evidence="5">LysM peptidoglycan-binding domain-containing protein</fullName>
    </submittedName>
</protein>
<dbReference type="InterPro" id="IPR018392">
    <property type="entry name" value="LysM"/>
</dbReference>
<dbReference type="InterPro" id="IPR023346">
    <property type="entry name" value="Lysozyme-like_dom_sf"/>
</dbReference>
<dbReference type="Pfam" id="PF06737">
    <property type="entry name" value="Transglycosylas"/>
    <property type="match status" value="1"/>
</dbReference>
<evidence type="ECO:0000256" key="3">
    <source>
        <dbReference type="SAM" id="SignalP"/>
    </source>
</evidence>
<name>A0A372M984_9ACTN</name>
<dbReference type="GO" id="GO:0016787">
    <property type="term" value="F:hydrolase activity"/>
    <property type="evidence" value="ECO:0007669"/>
    <property type="project" value="UniProtKB-KW"/>
</dbReference>
<dbReference type="SUPFAM" id="SSF54106">
    <property type="entry name" value="LysM domain"/>
    <property type="match status" value="1"/>
</dbReference>
<keyword evidence="3" id="KW-0732">Signal</keyword>
<evidence type="ECO:0000256" key="2">
    <source>
        <dbReference type="ARBA" id="ARBA00022801"/>
    </source>
</evidence>
<feature type="signal peptide" evidence="3">
    <location>
        <begin position="1"/>
        <end position="26"/>
    </location>
</feature>
<dbReference type="Proteomes" id="UP000263094">
    <property type="component" value="Unassembled WGS sequence"/>
</dbReference>
<dbReference type="RefSeq" id="WP_128555362.1">
    <property type="nucleotide sequence ID" value="NZ_QUAK01000045.1"/>
</dbReference>
<evidence type="ECO:0000313" key="6">
    <source>
        <dbReference type="Proteomes" id="UP000263094"/>
    </source>
</evidence>
<organism evidence="5 6">
    <name type="scientific">Streptomyces triticagri</name>
    <dbReference type="NCBI Taxonomy" id="2293568"/>
    <lineage>
        <taxon>Bacteria</taxon>
        <taxon>Bacillati</taxon>
        <taxon>Actinomycetota</taxon>
        <taxon>Actinomycetes</taxon>
        <taxon>Kitasatosporales</taxon>
        <taxon>Streptomycetaceae</taxon>
        <taxon>Streptomyces</taxon>
    </lineage>
</organism>
<gene>
    <name evidence="5" type="ORF">DY218_08800</name>
</gene>